<dbReference type="PROSITE" id="PS50042">
    <property type="entry name" value="CNMP_BINDING_3"/>
    <property type="match status" value="1"/>
</dbReference>
<dbReference type="InterPro" id="IPR014710">
    <property type="entry name" value="RmlC-like_jellyroll"/>
</dbReference>
<reference evidence="2 3" key="2">
    <citation type="submission" date="2018-11" db="EMBL/GenBank/DDBJ databases">
        <authorList>
            <consortium name="Pathogen Informatics"/>
        </authorList>
    </citation>
    <scope>NUCLEOTIDE SEQUENCE [LARGE SCALE GENOMIC DNA]</scope>
</reference>
<dbReference type="Gene3D" id="2.60.120.10">
    <property type="entry name" value="Jelly Rolls"/>
    <property type="match status" value="2"/>
</dbReference>
<accession>A0A183IKT8</accession>
<organism evidence="4">
    <name type="scientific">Soboliphyme baturini</name>
    <dbReference type="NCBI Taxonomy" id="241478"/>
    <lineage>
        <taxon>Eukaryota</taxon>
        <taxon>Metazoa</taxon>
        <taxon>Ecdysozoa</taxon>
        <taxon>Nematoda</taxon>
        <taxon>Enoplea</taxon>
        <taxon>Dorylaimia</taxon>
        <taxon>Dioctophymatida</taxon>
        <taxon>Dioctophymatoidea</taxon>
        <taxon>Soboliphymatidae</taxon>
        <taxon>Soboliphyme</taxon>
    </lineage>
</organism>
<dbReference type="CDD" id="cd00038">
    <property type="entry name" value="CAP_ED"/>
    <property type="match status" value="1"/>
</dbReference>
<evidence type="ECO:0000259" key="1">
    <source>
        <dbReference type="PROSITE" id="PS50042"/>
    </source>
</evidence>
<sequence>MAIVHADELIGGMSLLTGEGSFFSLKTRQESRLAIVMKEDIYAMVRHQPLVVLKIAYSVVQRLSPFVRQVDYAIDWEMHDAGYPLYSQNDSANCLYIVLSGRLRSVLTEEPGIKKLVEEYGRGDLVGL</sequence>
<keyword evidence="3" id="KW-1185">Reference proteome</keyword>
<dbReference type="EMBL" id="UZAM01008202">
    <property type="protein sequence ID" value="VDP03764.1"/>
    <property type="molecule type" value="Genomic_DNA"/>
</dbReference>
<evidence type="ECO:0000313" key="2">
    <source>
        <dbReference type="EMBL" id="VDP03764.1"/>
    </source>
</evidence>
<dbReference type="InterPro" id="IPR000595">
    <property type="entry name" value="cNMP-bd_dom"/>
</dbReference>
<gene>
    <name evidence="2" type="ORF">SBAD_LOCUS4234</name>
</gene>
<dbReference type="Proteomes" id="UP000270296">
    <property type="component" value="Unassembled WGS sequence"/>
</dbReference>
<dbReference type="Pfam" id="PF00027">
    <property type="entry name" value="cNMP_binding"/>
    <property type="match status" value="1"/>
</dbReference>
<dbReference type="SUPFAM" id="SSF51206">
    <property type="entry name" value="cAMP-binding domain-like"/>
    <property type="match status" value="2"/>
</dbReference>
<dbReference type="OrthoDB" id="421051at2759"/>
<dbReference type="WBParaSite" id="SBAD_0000441801-mRNA-1">
    <property type="protein sequence ID" value="SBAD_0000441801-mRNA-1"/>
    <property type="gene ID" value="SBAD_0000441801"/>
</dbReference>
<protein>
    <submittedName>
        <fullName evidence="4">Cyclic nucleotide-binding domain-containing protein</fullName>
    </submittedName>
</protein>
<proteinExistence type="predicted"/>
<feature type="domain" description="Cyclic nucleotide-binding" evidence="1">
    <location>
        <begin position="51"/>
        <end position="128"/>
    </location>
</feature>
<dbReference type="InterPro" id="IPR018490">
    <property type="entry name" value="cNMP-bd_dom_sf"/>
</dbReference>
<dbReference type="AlphaFoldDB" id="A0A183IKT8"/>
<evidence type="ECO:0000313" key="3">
    <source>
        <dbReference type="Proteomes" id="UP000270296"/>
    </source>
</evidence>
<evidence type="ECO:0000313" key="4">
    <source>
        <dbReference type="WBParaSite" id="SBAD_0000441801-mRNA-1"/>
    </source>
</evidence>
<reference evidence="4" key="1">
    <citation type="submission" date="2016-06" db="UniProtKB">
        <authorList>
            <consortium name="WormBaseParasite"/>
        </authorList>
    </citation>
    <scope>IDENTIFICATION</scope>
</reference>
<name>A0A183IKT8_9BILA</name>